<organism evidence="1 2">
    <name type="scientific">Phaseolus coccineus</name>
    <name type="common">Scarlet runner bean</name>
    <name type="synonym">Phaseolus multiflorus</name>
    <dbReference type="NCBI Taxonomy" id="3886"/>
    <lineage>
        <taxon>Eukaryota</taxon>
        <taxon>Viridiplantae</taxon>
        <taxon>Streptophyta</taxon>
        <taxon>Embryophyta</taxon>
        <taxon>Tracheophyta</taxon>
        <taxon>Spermatophyta</taxon>
        <taxon>Magnoliopsida</taxon>
        <taxon>eudicotyledons</taxon>
        <taxon>Gunneridae</taxon>
        <taxon>Pentapetalae</taxon>
        <taxon>rosids</taxon>
        <taxon>fabids</taxon>
        <taxon>Fabales</taxon>
        <taxon>Fabaceae</taxon>
        <taxon>Papilionoideae</taxon>
        <taxon>50 kb inversion clade</taxon>
        <taxon>NPAAA clade</taxon>
        <taxon>indigoferoid/millettioid clade</taxon>
        <taxon>Phaseoleae</taxon>
        <taxon>Phaseolus</taxon>
    </lineage>
</organism>
<gene>
    <name evidence="1" type="ORF">VNO80_11621</name>
</gene>
<name>A0AAN9NAQ3_PHACN</name>
<keyword evidence="2" id="KW-1185">Reference proteome</keyword>
<evidence type="ECO:0000313" key="1">
    <source>
        <dbReference type="EMBL" id="KAK7369580.1"/>
    </source>
</evidence>
<evidence type="ECO:0000313" key="2">
    <source>
        <dbReference type="Proteomes" id="UP001374584"/>
    </source>
</evidence>
<comment type="caution">
    <text evidence="1">The sequence shown here is derived from an EMBL/GenBank/DDBJ whole genome shotgun (WGS) entry which is preliminary data.</text>
</comment>
<dbReference type="EMBL" id="JAYMYR010000004">
    <property type="protein sequence ID" value="KAK7369580.1"/>
    <property type="molecule type" value="Genomic_DNA"/>
</dbReference>
<protein>
    <submittedName>
        <fullName evidence="1">Uncharacterized protein</fullName>
    </submittedName>
</protein>
<reference evidence="1 2" key="1">
    <citation type="submission" date="2024-01" db="EMBL/GenBank/DDBJ databases">
        <title>The genomes of 5 underutilized Papilionoideae crops provide insights into root nodulation and disease resistanc.</title>
        <authorList>
            <person name="Jiang F."/>
        </authorList>
    </citation>
    <scope>NUCLEOTIDE SEQUENCE [LARGE SCALE GENOMIC DNA]</scope>
    <source>
        <strain evidence="1">JINMINGXINNONG_FW02</strain>
        <tissue evidence="1">Leaves</tissue>
    </source>
</reference>
<dbReference type="Proteomes" id="UP001374584">
    <property type="component" value="Unassembled WGS sequence"/>
</dbReference>
<accession>A0AAN9NAQ3</accession>
<sequence>MSWLLPTTILKVRTSAWMCLSVLYPCKFLRKYHHKKGGFLFFIFFLFCNPWRRTWEKLENNTEGGINCSSGMH</sequence>
<proteinExistence type="predicted"/>
<dbReference type="AlphaFoldDB" id="A0AAN9NAQ3"/>